<keyword evidence="3" id="KW-1185">Reference proteome</keyword>
<dbReference type="InParanoid" id="L5K3R0"/>
<organism evidence="2 3">
    <name type="scientific">Pteropus alecto</name>
    <name type="common">Black flying fox</name>
    <dbReference type="NCBI Taxonomy" id="9402"/>
    <lineage>
        <taxon>Eukaryota</taxon>
        <taxon>Metazoa</taxon>
        <taxon>Chordata</taxon>
        <taxon>Craniata</taxon>
        <taxon>Vertebrata</taxon>
        <taxon>Euteleostomi</taxon>
        <taxon>Mammalia</taxon>
        <taxon>Eutheria</taxon>
        <taxon>Laurasiatheria</taxon>
        <taxon>Chiroptera</taxon>
        <taxon>Yinpterochiroptera</taxon>
        <taxon>Pteropodoidea</taxon>
        <taxon>Pteropodidae</taxon>
        <taxon>Pteropodinae</taxon>
        <taxon>Pteropus</taxon>
    </lineage>
</organism>
<dbReference type="EMBL" id="KB031037">
    <property type="protein sequence ID" value="ELK05972.1"/>
    <property type="molecule type" value="Genomic_DNA"/>
</dbReference>
<protein>
    <submittedName>
        <fullName evidence="2">Uncharacterized protein</fullName>
    </submittedName>
</protein>
<feature type="region of interest" description="Disordered" evidence="1">
    <location>
        <begin position="21"/>
        <end position="45"/>
    </location>
</feature>
<evidence type="ECO:0000256" key="1">
    <source>
        <dbReference type="SAM" id="MobiDB-lite"/>
    </source>
</evidence>
<dbReference type="Proteomes" id="UP000010552">
    <property type="component" value="Unassembled WGS sequence"/>
</dbReference>
<evidence type="ECO:0000313" key="3">
    <source>
        <dbReference type="Proteomes" id="UP000010552"/>
    </source>
</evidence>
<evidence type="ECO:0000313" key="2">
    <source>
        <dbReference type="EMBL" id="ELK05972.1"/>
    </source>
</evidence>
<sequence length="212" mass="23239">MQRTDGGSCCRAPRRAHHAPFWSGDAARAPQSLPPSLGGEGRCPEPAGSWAAAAAATAPWMRDYFAEDDGEMIPRTSQAAAFLSDTKDRGPPAQPQTWRSAEKFPFGQTHYLKAFEKPPQVRTQALRDFEKVSNMGGLLLSQVEGLPRESDVLHKYHPRLSPDCGHAYLHGVPFKSIRPDKPLDGKLRAECRGVWAIASASAPPSHFYPCCF</sequence>
<gene>
    <name evidence="2" type="ORF">PAL_GLEAN10017481</name>
</gene>
<dbReference type="AlphaFoldDB" id="L5K3R0"/>
<reference evidence="3" key="1">
    <citation type="journal article" date="2013" name="Science">
        <title>Comparative analysis of bat genomes provides insight into the evolution of flight and immunity.</title>
        <authorList>
            <person name="Zhang G."/>
            <person name="Cowled C."/>
            <person name="Shi Z."/>
            <person name="Huang Z."/>
            <person name="Bishop-Lilly K.A."/>
            <person name="Fang X."/>
            <person name="Wynne J.W."/>
            <person name="Xiong Z."/>
            <person name="Baker M.L."/>
            <person name="Zhao W."/>
            <person name="Tachedjian M."/>
            <person name="Zhu Y."/>
            <person name="Zhou P."/>
            <person name="Jiang X."/>
            <person name="Ng J."/>
            <person name="Yang L."/>
            <person name="Wu L."/>
            <person name="Xiao J."/>
            <person name="Feng Y."/>
            <person name="Chen Y."/>
            <person name="Sun X."/>
            <person name="Zhang Y."/>
            <person name="Marsh G.A."/>
            <person name="Crameri G."/>
            <person name="Broder C.C."/>
            <person name="Frey K.G."/>
            <person name="Wang L.F."/>
            <person name="Wang J."/>
        </authorList>
    </citation>
    <scope>NUCLEOTIDE SEQUENCE [LARGE SCALE GENOMIC DNA]</scope>
</reference>
<name>L5K3R0_PTEAL</name>
<proteinExistence type="predicted"/>
<dbReference type="STRING" id="9402.L5K3R0"/>
<accession>L5K3R0</accession>